<dbReference type="InterPro" id="IPR000531">
    <property type="entry name" value="Beta-barrel_TonB"/>
</dbReference>
<dbReference type="SUPFAM" id="SSF56935">
    <property type="entry name" value="Porins"/>
    <property type="match status" value="1"/>
</dbReference>
<dbReference type="Pfam" id="PF07715">
    <property type="entry name" value="Plug"/>
    <property type="match status" value="1"/>
</dbReference>
<evidence type="ECO:0000256" key="12">
    <source>
        <dbReference type="RuleBase" id="RU003357"/>
    </source>
</evidence>
<dbReference type="InterPro" id="IPR037066">
    <property type="entry name" value="Plug_dom_sf"/>
</dbReference>
<evidence type="ECO:0000256" key="7">
    <source>
        <dbReference type="ARBA" id="ARBA00023065"/>
    </source>
</evidence>
<feature type="chain" id="PRO_5022990880" evidence="13">
    <location>
        <begin position="23"/>
        <end position="1016"/>
    </location>
</feature>
<dbReference type="Pfam" id="PF00593">
    <property type="entry name" value="TonB_dep_Rec_b-barrel"/>
    <property type="match status" value="2"/>
</dbReference>
<evidence type="ECO:0000256" key="1">
    <source>
        <dbReference type="ARBA" id="ARBA00004571"/>
    </source>
</evidence>
<keyword evidence="3 11" id="KW-1134">Transmembrane beta strand</keyword>
<evidence type="ECO:0000256" key="10">
    <source>
        <dbReference type="ARBA" id="ARBA00023237"/>
    </source>
</evidence>
<accession>A0A5B8S6H5</accession>
<dbReference type="OrthoDB" id="9760333at2"/>
<keyword evidence="17" id="KW-1185">Reference proteome</keyword>
<keyword evidence="13" id="KW-0732">Signal</keyword>
<feature type="domain" description="TonB-dependent receptor plug" evidence="15">
    <location>
        <begin position="45"/>
        <end position="152"/>
    </location>
</feature>
<sequence>MRGKLTLLAGVCASAIAIPAYAQGTDNNDDENVIIVTAQRSNQRLQDVPIAVSAFNTEALEKQQIKNTSDLQLTLPNVTFTKGNFTGSSFTIRGIGDLCVGVTCDSATAIHMNDAPLYATRLFESEFYDLAQIEVLRGPQGTLFGRNATSGVVNFRTARPDLSGMSANAEAEYGNYNSFKLKGMVNVPIGDTVGVRLAGFYLNREGYTTNLFDNSKIDDRDLWGARASIRFEPSSATTIDLMAQYFHERDNRMRIQKQLCQRDPSGVMGCLNGRRDNSTTNANSTFVGVLTSREFLAANGIPAAFGLGSLYGPDVYANAVNPADPRVVNTDYTPQYFAEEWIVQGSLEQELGNGLKLKVSGNWQQTKVDSSQDYNNSVQNRAIYAGGLGTLAAAAAGGIPGLPASYFSPLASALIPNGPNGVLCTSLSETSGMGAFGANRQRLCSQTPQDFDRSNQDTESWTAEMILSSDWDGMFNFLLGGIYGKGGMSENSYYVNSFGIDYLTGLLGSFNALGRAGLAAIPGATPPPPGFLGTPFYRNNSDQLDIKTYGIFGEAYFKFNDQLKLTLGLRYNNDDKTVKARTTLANFLVPYGSTDAFASPYIYGYAVTGAPVASRLQPFDADPATACSITSTTTSGVLTSANVTGCELWQVRNVKFSEWTGRAVLDYQITPDNLVYASFSRGYKSGGINPPLSPVFAVPEGFGPETVTAFEVGSKNTFGNVQLNVTGFYYKYNDLQLSRIVARTSVNDNVSANVWGLEAEAIFRPTRELTINMNASYLNTKVSQDKLLSNPRDFGAGRADAVIIKDITNGANCAVASNTNSAAGVNGFVNQVNTLINAGAVTGNAGAGLQPTAPFAAGSGLNSTGAFSICAALSALAPTVGAGFGGVTVYSSGIPVNIKGNKLPGAPDYKFSAGAQYEIPAGNLTITPRADFIYTGKSFGNIFNGTINEIPSYTQVNAQLQIDGPDKKWFARVWVQNLFDKDAITGLYVTDQSSGNYTNIFTLEPRRFGLTAGIKF</sequence>
<gene>
    <name evidence="16" type="ORF">FRF71_09320</name>
</gene>
<keyword evidence="2 11" id="KW-0813">Transport</keyword>
<evidence type="ECO:0000256" key="6">
    <source>
        <dbReference type="ARBA" id="ARBA00023004"/>
    </source>
</evidence>
<dbReference type="InterPro" id="IPR039426">
    <property type="entry name" value="TonB-dep_rcpt-like"/>
</dbReference>
<dbReference type="Proteomes" id="UP000321172">
    <property type="component" value="Chromosome"/>
</dbReference>
<dbReference type="KEGG" id="ngf:FRF71_09320"/>
<evidence type="ECO:0000313" key="16">
    <source>
        <dbReference type="EMBL" id="QEA16317.1"/>
    </source>
</evidence>
<keyword evidence="4" id="KW-0410">Iron transport</keyword>
<evidence type="ECO:0000256" key="13">
    <source>
        <dbReference type="SAM" id="SignalP"/>
    </source>
</evidence>
<dbReference type="PANTHER" id="PTHR32552:SF81">
    <property type="entry name" value="TONB-DEPENDENT OUTER MEMBRANE RECEPTOR"/>
    <property type="match status" value="1"/>
</dbReference>
<protein>
    <submittedName>
        <fullName evidence="16">TonB-dependent receptor</fullName>
    </submittedName>
</protein>
<dbReference type="PANTHER" id="PTHR32552">
    <property type="entry name" value="FERRICHROME IRON RECEPTOR-RELATED"/>
    <property type="match status" value="1"/>
</dbReference>
<evidence type="ECO:0000259" key="14">
    <source>
        <dbReference type="Pfam" id="PF00593"/>
    </source>
</evidence>
<organism evidence="16 17">
    <name type="scientific">Novosphingobium ginsenosidimutans</name>
    <dbReference type="NCBI Taxonomy" id="1176536"/>
    <lineage>
        <taxon>Bacteria</taxon>
        <taxon>Pseudomonadati</taxon>
        <taxon>Pseudomonadota</taxon>
        <taxon>Alphaproteobacteria</taxon>
        <taxon>Sphingomonadales</taxon>
        <taxon>Sphingomonadaceae</taxon>
        <taxon>Novosphingobium</taxon>
    </lineage>
</organism>
<evidence type="ECO:0000256" key="8">
    <source>
        <dbReference type="ARBA" id="ARBA00023077"/>
    </source>
</evidence>
<comment type="subcellular location">
    <subcellularLocation>
        <location evidence="1 11">Cell outer membrane</location>
        <topology evidence="1 11">Multi-pass membrane protein</topology>
    </subcellularLocation>
</comment>
<keyword evidence="5 11" id="KW-0812">Transmembrane</keyword>
<keyword evidence="8 12" id="KW-0798">TonB box</keyword>
<keyword evidence="9 11" id="KW-0472">Membrane</keyword>
<evidence type="ECO:0000256" key="3">
    <source>
        <dbReference type="ARBA" id="ARBA00022452"/>
    </source>
</evidence>
<evidence type="ECO:0000256" key="11">
    <source>
        <dbReference type="PROSITE-ProRule" id="PRU01360"/>
    </source>
</evidence>
<evidence type="ECO:0000259" key="15">
    <source>
        <dbReference type="Pfam" id="PF07715"/>
    </source>
</evidence>
<dbReference type="Gene3D" id="2.170.130.10">
    <property type="entry name" value="TonB-dependent receptor, plug domain"/>
    <property type="match status" value="1"/>
</dbReference>
<comment type="similarity">
    <text evidence="11 12">Belongs to the TonB-dependent receptor family.</text>
</comment>
<dbReference type="GO" id="GO:0009279">
    <property type="term" value="C:cell outer membrane"/>
    <property type="evidence" value="ECO:0007669"/>
    <property type="project" value="UniProtKB-SubCell"/>
</dbReference>
<reference evidence="16 17" key="1">
    <citation type="journal article" date="2013" name="J. Microbiol. Biotechnol.">
        <title>Novosphingobium ginsenosidimutans sp. nov., with the ability to convert ginsenoside.</title>
        <authorList>
            <person name="Kim J.K."/>
            <person name="He D."/>
            <person name="Liu Q.M."/>
            <person name="Park H.Y."/>
            <person name="Jung M.S."/>
            <person name="Yoon M.H."/>
            <person name="Kim S.C."/>
            <person name="Im W.T."/>
        </authorList>
    </citation>
    <scope>NUCLEOTIDE SEQUENCE [LARGE SCALE GENOMIC DNA]</scope>
    <source>
        <strain evidence="16 17">FW-6</strain>
    </source>
</reference>
<dbReference type="RefSeq" id="WP_147090398.1">
    <property type="nucleotide sequence ID" value="NZ_BAABJD010000006.1"/>
</dbReference>
<dbReference type="GO" id="GO:0006826">
    <property type="term" value="P:iron ion transport"/>
    <property type="evidence" value="ECO:0007669"/>
    <property type="project" value="UniProtKB-KW"/>
</dbReference>
<dbReference type="Gene3D" id="2.40.170.20">
    <property type="entry name" value="TonB-dependent receptor, beta-barrel domain"/>
    <property type="match status" value="1"/>
</dbReference>
<dbReference type="InterPro" id="IPR036942">
    <property type="entry name" value="Beta-barrel_TonB_sf"/>
</dbReference>
<dbReference type="PROSITE" id="PS52016">
    <property type="entry name" value="TONB_DEPENDENT_REC_3"/>
    <property type="match status" value="1"/>
</dbReference>
<keyword evidence="16" id="KW-0675">Receptor</keyword>
<evidence type="ECO:0000256" key="9">
    <source>
        <dbReference type="ARBA" id="ARBA00023136"/>
    </source>
</evidence>
<proteinExistence type="inferred from homology"/>
<evidence type="ECO:0000256" key="5">
    <source>
        <dbReference type="ARBA" id="ARBA00022692"/>
    </source>
</evidence>
<feature type="domain" description="TonB-dependent receptor-like beta-barrel" evidence="14">
    <location>
        <begin position="311"/>
        <end position="792"/>
    </location>
</feature>
<dbReference type="AlphaFoldDB" id="A0A5B8S6H5"/>
<name>A0A5B8S6H5_9SPHN</name>
<evidence type="ECO:0000313" key="17">
    <source>
        <dbReference type="Proteomes" id="UP000321172"/>
    </source>
</evidence>
<keyword evidence="10 11" id="KW-0998">Cell outer membrane</keyword>
<keyword evidence="7" id="KW-0406">Ion transport</keyword>
<keyword evidence="6" id="KW-0408">Iron</keyword>
<evidence type="ECO:0000256" key="2">
    <source>
        <dbReference type="ARBA" id="ARBA00022448"/>
    </source>
</evidence>
<evidence type="ECO:0000256" key="4">
    <source>
        <dbReference type="ARBA" id="ARBA00022496"/>
    </source>
</evidence>
<feature type="domain" description="TonB-dependent receptor-like beta-barrel" evidence="14">
    <location>
        <begin position="880"/>
        <end position="978"/>
    </location>
</feature>
<feature type="signal peptide" evidence="13">
    <location>
        <begin position="1"/>
        <end position="22"/>
    </location>
</feature>
<dbReference type="EMBL" id="CP042345">
    <property type="protein sequence ID" value="QEA16317.1"/>
    <property type="molecule type" value="Genomic_DNA"/>
</dbReference>
<dbReference type="InterPro" id="IPR012910">
    <property type="entry name" value="Plug_dom"/>
</dbReference>